<accession>A0ABD3PXF9</accession>
<evidence type="ECO:0000313" key="1">
    <source>
        <dbReference type="EMBL" id="KAL3792805.1"/>
    </source>
</evidence>
<reference evidence="1 2" key="1">
    <citation type="journal article" date="2020" name="G3 (Bethesda)">
        <title>Improved Reference Genome for Cyclotella cryptica CCMP332, a Model for Cell Wall Morphogenesis, Salinity Adaptation, and Lipid Production in Diatoms (Bacillariophyta).</title>
        <authorList>
            <person name="Roberts W.R."/>
            <person name="Downey K.M."/>
            <person name="Ruck E.C."/>
            <person name="Traller J.C."/>
            <person name="Alverson A.J."/>
        </authorList>
    </citation>
    <scope>NUCLEOTIDE SEQUENCE [LARGE SCALE GENOMIC DNA]</scope>
    <source>
        <strain evidence="1 2">CCMP332</strain>
    </source>
</reference>
<dbReference type="AlphaFoldDB" id="A0ABD3PXF9"/>
<keyword evidence="2" id="KW-1185">Reference proteome</keyword>
<proteinExistence type="predicted"/>
<dbReference type="Proteomes" id="UP001516023">
    <property type="component" value="Unassembled WGS sequence"/>
</dbReference>
<dbReference type="InterPro" id="IPR053159">
    <property type="entry name" value="Hybrid_Histidine_Kinase"/>
</dbReference>
<sequence length="454" mass="51022">MAPDSAVQHFSKRRSTGSSISLLSDCHDSLSFPCLSSEEDFERFLDDLDFDQLSDNSVGARQLILQPQERCCNEETSQSFEYDQSNPHGHSSSAHLQEIDVMQLQQWIDDEARNEVSQDPEDQLRLHRASIIRKITVGFGIGKLLQMASRSKSISNYSLARLKSMCSIDNFVVEFSKKDETSELGWELKGVVMVSPFSSLRVDTKTISNSTCLHESILQETMGRQIVAKVTCPVSSDLDEFETEDSSDYDRILCHLLGSLLHFIFTGSRKQVLCKDQNKVLTVQEEPLMKKRSSDVLTCDVAKMRPVRRSSEVFPLTRGAEFSHPTSTSGHDDNSDYGHKNESEVSLFLPSLIEFGYSFSLSRLVKNLVDCGLGLFCPDDAYPSLDVALGDMQVLLQQPSRFLWDYNTPQQRNLFMNTIKMYGRSREVALLTNAFLRVMSSGVSESVFIGGFSG</sequence>
<protein>
    <submittedName>
        <fullName evidence="1">Uncharacterized protein</fullName>
    </submittedName>
</protein>
<organism evidence="1 2">
    <name type="scientific">Cyclotella cryptica</name>
    <dbReference type="NCBI Taxonomy" id="29204"/>
    <lineage>
        <taxon>Eukaryota</taxon>
        <taxon>Sar</taxon>
        <taxon>Stramenopiles</taxon>
        <taxon>Ochrophyta</taxon>
        <taxon>Bacillariophyta</taxon>
        <taxon>Coscinodiscophyceae</taxon>
        <taxon>Thalassiosirophycidae</taxon>
        <taxon>Stephanodiscales</taxon>
        <taxon>Stephanodiscaceae</taxon>
        <taxon>Cyclotella</taxon>
    </lineage>
</organism>
<dbReference type="PANTHER" id="PTHR43642">
    <property type="entry name" value="HYBRID SIGNAL TRANSDUCTION HISTIDINE KINASE G"/>
    <property type="match status" value="1"/>
</dbReference>
<gene>
    <name evidence="1" type="ORF">HJC23_002612</name>
</gene>
<dbReference type="PANTHER" id="PTHR43642:SF1">
    <property type="entry name" value="HYBRID SIGNAL TRANSDUCTION HISTIDINE KINASE G"/>
    <property type="match status" value="1"/>
</dbReference>
<name>A0ABD3PXF9_9STRA</name>
<dbReference type="EMBL" id="JABMIG020000098">
    <property type="protein sequence ID" value="KAL3792805.1"/>
    <property type="molecule type" value="Genomic_DNA"/>
</dbReference>
<evidence type="ECO:0000313" key="2">
    <source>
        <dbReference type="Proteomes" id="UP001516023"/>
    </source>
</evidence>
<comment type="caution">
    <text evidence="1">The sequence shown here is derived from an EMBL/GenBank/DDBJ whole genome shotgun (WGS) entry which is preliminary data.</text>
</comment>